<organism evidence="8 9">
    <name type="scientific">Candida boidinii</name>
    <name type="common">Yeast</name>
    <dbReference type="NCBI Taxonomy" id="5477"/>
    <lineage>
        <taxon>Eukaryota</taxon>
        <taxon>Fungi</taxon>
        <taxon>Dikarya</taxon>
        <taxon>Ascomycota</taxon>
        <taxon>Saccharomycotina</taxon>
        <taxon>Pichiomycetes</taxon>
        <taxon>Pichiales</taxon>
        <taxon>Pichiaceae</taxon>
        <taxon>Ogataea</taxon>
        <taxon>Ogataea/Candida clade</taxon>
    </lineage>
</organism>
<keyword evidence="3 6" id="KW-0694">RNA-binding</keyword>
<evidence type="ECO:0000256" key="2">
    <source>
        <dbReference type="ARBA" id="ARBA00022664"/>
    </source>
</evidence>
<dbReference type="GO" id="GO:0008380">
    <property type="term" value="P:RNA splicing"/>
    <property type="evidence" value="ECO:0007669"/>
    <property type="project" value="UniProtKB-KW"/>
</dbReference>
<reference evidence="8" key="1">
    <citation type="submission" date="2023-04" db="EMBL/GenBank/DDBJ databases">
        <title>Candida boidinii NBRC 10035.</title>
        <authorList>
            <person name="Ichikawa N."/>
            <person name="Sato H."/>
            <person name="Tonouchi N."/>
        </authorList>
    </citation>
    <scope>NUCLEOTIDE SEQUENCE</scope>
    <source>
        <strain evidence="8">NBRC 10035</strain>
    </source>
</reference>
<dbReference type="InterPro" id="IPR035979">
    <property type="entry name" value="RBD_domain_sf"/>
</dbReference>
<evidence type="ECO:0000313" key="9">
    <source>
        <dbReference type="Proteomes" id="UP001165120"/>
    </source>
</evidence>
<dbReference type="PROSITE" id="PS50102">
    <property type="entry name" value="RRM"/>
    <property type="match status" value="1"/>
</dbReference>
<dbReference type="GO" id="GO:0003723">
    <property type="term" value="F:RNA binding"/>
    <property type="evidence" value="ECO:0007669"/>
    <property type="project" value="UniProtKB-UniRule"/>
</dbReference>
<evidence type="ECO:0000259" key="7">
    <source>
        <dbReference type="PROSITE" id="PS50102"/>
    </source>
</evidence>
<keyword evidence="5" id="KW-0539">Nucleus</keyword>
<name>A0A9W6WMJ5_CANBO</name>
<dbReference type="InterPro" id="IPR000504">
    <property type="entry name" value="RRM_dom"/>
</dbReference>
<evidence type="ECO:0000256" key="3">
    <source>
        <dbReference type="ARBA" id="ARBA00022884"/>
    </source>
</evidence>
<dbReference type="AlphaFoldDB" id="A0A9W6WMJ5"/>
<gene>
    <name evidence="8" type="ORF">Cboi02_000686200</name>
</gene>
<accession>A0A9W6WMJ5</accession>
<dbReference type="SMART" id="SM00360">
    <property type="entry name" value="RRM"/>
    <property type="match status" value="1"/>
</dbReference>
<protein>
    <submittedName>
        <fullName evidence="8">Unnamed protein product</fullName>
    </submittedName>
</protein>
<dbReference type="PANTHER" id="PTHR48028:SF4">
    <property type="entry name" value="SC35-LIKE SPLICING FACTOR"/>
    <property type="match status" value="1"/>
</dbReference>
<proteinExistence type="predicted"/>
<evidence type="ECO:0000256" key="6">
    <source>
        <dbReference type="PROSITE-ProRule" id="PRU00176"/>
    </source>
</evidence>
<comment type="subcellular location">
    <subcellularLocation>
        <location evidence="1">Nucleus</location>
    </subcellularLocation>
</comment>
<keyword evidence="2" id="KW-0507">mRNA processing</keyword>
<dbReference type="GO" id="GO:0006397">
    <property type="term" value="P:mRNA processing"/>
    <property type="evidence" value="ECO:0007669"/>
    <property type="project" value="UniProtKB-KW"/>
</dbReference>
<dbReference type="Proteomes" id="UP001165120">
    <property type="component" value="Unassembled WGS sequence"/>
</dbReference>
<dbReference type="PANTHER" id="PTHR48028">
    <property type="entry name" value="GLYCINE-RICH RNA-BINDING PROTEIN RZ1A"/>
    <property type="match status" value="1"/>
</dbReference>
<evidence type="ECO:0000313" key="8">
    <source>
        <dbReference type="EMBL" id="GME83051.1"/>
    </source>
</evidence>
<dbReference type="Pfam" id="PF00076">
    <property type="entry name" value="RRM_1"/>
    <property type="match status" value="1"/>
</dbReference>
<evidence type="ECO:0000256" key="4">
    <source>
        <dbReference type="ARBA" id="ARBA00023187"/>
    </source>
</evidence>
<sequence length="110" mass="12811">MDIFELFSSFGRLKSVRVPKKFDKSARGFAFIEFSLNKEAENAMDQLQGVHLLGRRLVLQYAEEDPKNVEEEIEKMTNKAKRQVGARKMADLREVNSGKRKLELEEEDEF</sequence>
<dbReference type="GO" id="GO:0005634">
    <property type="term" value="C:nucleus"/>
    <property type="evidence" value="ECO:0007669"/>
    <property type="project" value="UniProtKB-SubCell"/>
</dbReference>
<feature type="domain" description="RRM" evidence="7">
    <location>
        <begin position="1"/>
        <end position="64"/>
    </location>
</feature>
<dbReference type="EMBL" id="BSXN01005633">
    <property type="protein sequence ID" value="GME83051.1"/>
    <property type="molecule type" value="Genomic_DNA"/>
</dbReference>
<dbReference type="SUPFAM" id="SSF54928">
    <property type="entry name" value="RNA-binding domain, RBD"/>
    <property type="match status" value="1"/>
</dbReference>
<keyword evidence="9" id="KW-1185">Reference proteome</keyword>
<dbReference type="InterPro" id="IPR051106">
    <property type="entry name" value="RNA-bind/splicing_reg"/>
</dbReference>
<keyword evidence="4" id="KW-0508">mRNA splicing</keyword>
<dbReference type="Gene3D" id="3.30.70.330">
    <property type="match status" value="1"/>
</dbReference>
<evidence type="ECO:0000256" key="5">
    <source>
        <dbReference type="ARBA" id="ARBA00023242"/>
    </source>
</evidence>
<dbReference type="InterPro" id="IPR012677">
    <property type="entry name" value="Nucleotide-bd_a/b_plait_sf"/>
</dbReference>
<evidence type="ECO:0000256" key="1">
    <source>
        <dbReference type="ARBA" id="ARBA00004123"/>
    </source>
</evidence>
<comment type="caution">
    <text evidence="8">The sequence shown here is derived from an EMBL/GenBank/DDBJ whole genome shotgun (WGS) entry which is preliminary data.</text>
</comment>